<keyword evidence="1" id="KW-0732">Signal</keyword>
<reference evidence="2 3" key="1">
    <citation type="submission" date="2019-03" db="EMBL/GenBank/DDBJ databases">
        <title>Genomic Encyclopedia of Type Strains, Phase IV (KMG-IV): sequencing the most valuable type-strain genomes for metagenomic binning, comparative biology and taxonomic classification.</title>
        <authorList>
            <person name="Goeker M."/>
        </authorList>
    </citation>
    <scope>NUCLEOTIDE SEQUENCE [LARGE SCALE GENOMIC DNA]</scope>
    <source>
        <strain evidence="2 3">DSM 11901</strain>
    </source>
</reference>
<evidence type="ECO:0000256" key="1">
    <source>
        <dbReference type="SAM" id="SignalP"/>
    </source>
</evidence>
<comment type="caution">
    <text evidence="2">The sequence shown here is derived from an EMBL/GenBank/DDBJ whole genome shotgun (WGS) entry which is preliminary data.</text>
</comment>
<dbReference type="Pfam" id="PF14334">
    <property type="entry name" value="DUF4390"/>
    <property type="match status" value="1"/>
</dbReference>
<organism evidence="2 3">
    <name type="scientific">Aquabacterium commune</name>
    <dbReference type="NCBI Taxonomy" id="70586"/>
    <lineage>
        <taxon>Bacteria</taxon>
        <taxon>Pseudomonadati</taxon>
        <taxon>Pseudomonadota</taxon>
        <taxon>Betaproteobacteria</taxon>
        <taxon>Burkholderiales</taxon>
        <taxon>Aquabacterium</taxon>
    </lineage>
</organism>
<evidence type="ECO:0000313" key="3">
    <source>
        <dbReference type="Proteomes" id="UP000294593"/>
    </source>
</evidence>
<accession>A0A4R6RNW5</accession>
<dbReference type="Proteomes" id="UP000294593">
    <property type="component" value="Unassembled WGS sequence"/>
</dbReference>
<feature type="signal peptide" evidence="1">
    <location>
        <begin position="1"/>
        <end position="28"/>
    </location>
</feature>
<protein>
    <submittedName>
        <fullName evidence="2">Uncharacterized protein DUF4390</fullName>
    </submittedName>
</protein>
<keyword evidence="3" id="KW-1185">Reference proteome</keyword>
<dbReference type="InterPro" id="IPR006311">
    <property type="entry name" value="TAT_signal"/>
</dbReference>
<feature type="chain" id="PRO_5020592714" evidence="1">
    <location>
        <begin position="29"/>
        <end position="196"/>
    </location>
</feature>
<name>A0A4R6RNW5_9BURK</name>
<dbReference type="PROSITE" id="PS51318">
    <property type="entry name" value="TAT"/>
    <property type="match status" value="1"/>
</dbReference>
<proteinExistence type="predicted"/>
<dbReference type="InterPro" id="IPR025500">
    <property type="entry name" value="DUF4390"/>
</dbReference>
<dbReference type="EMBL" id="SNXW01000001">
    <property type="protein sequence ID" value="TDP88441.1"/>
    <property type="molecule type" value="Genomic_DNA"/>
</dbReference>
<dbReference type="AlphaFoldDB" id="A0A4R6RNW5"/>
<evidence type="ECO:0000313" key="2">
    <source>
        <dbReference type="EMBL" id="TDP88441.1"/>
    </source>
</evidence>
<gene>
    <name evidence="2" type="ORF">EV672_101590</name>
</gene>
<sequence length="196" mass="22076">MPRRDLLKHSARLALAAAVAPASQCAQAQASTARSGIELTALYAQQSDEGVLLSYAVRFELSREVEQALSRGVAVVFAAQAELLRSRWYWMDQSRALATRRWRLGYQPLTRQWRLNVDGLSRHFAQLSEALDVVRKGTRWRIADAVSPGEEPDHHIEFSFKLDTDELPRPLQIGLGTSTGWDLSVQRRIQLAPISR</sequence>